<evidence type="ECO:0000256" key="1">
    <source>
        <dbReference type="SAM" id="MobiDB-lite"/>
    </source>
</evidence>
<dbReference type="Proteomes" id="UP001324287">
    <property type="component" value="Chromosome"/>
</dbReference>
<dbReference type="EMBL" id="CP141261">
    <property type="protein sequence ID" value="WRL64613.1"/>
    <property type="molecule type" value="Genomic_DNA"/>
</dbReference>
<keyword evidence="2" id="KW-0812">Transmembrane</keyword>
<feature type="compositionally biased region" description="Low complexity" evidence="1">
    <location>
        <begin position="12"/>
        <end position="27"/>
    </location>
</feature>
<feature type="transmembrane region" description="Helical" evidence="2">
    <location>
        <begin position="32"/>
        <end position="48"/>
    </location>
</feature>
<sequence>MAADRAGHPGGRRAPGAPRPGFRAGGPARRRGVAALLGLGVLGALAPARSRFVRRRRAQDGDVSARRSVAAVTVAVIAICLAAAVAVAIPAD</sequence>
<keyword evidence="2" id="KW-1133">Transmembrane helix</keyword>
<evidence type="ECO:0000313" key="3">
    <source>
        <dbReference type="EMBL" id="WRL64613.1"/>
    </source>
</evidence>
<keyword evidence="2" id="KW-0472">Membrane</keyword>
<gene>
    <name evidence="3" type="ORF">U6N30_02085</name>
</gene>
<feature type="region of interest" description="Disordered" evidence="1">
    <location>
        <begin position="1"/>
        <end position="27"/>
    </location>
</feature>
<feature type="transmembrane region" description="Helical" evidence="2">
    <location>
        <begin position="69"/>
        <end position="89"/>
    </location>
</feature>
<protein>
    <submittedName>
        <fullName evidence="3">Uncharacterized protein</fullName>
    </submittedName>
</protein>
<organism evidence="3 4">
    <name type="scientific">Blastococcus brunescens</name>
    <dbReference type="NCBI Taxonomy" id="1564165"/>
    <lineage>
        <taxon>Bacteria</taxon>
        <taxon>Bacillati</taxon>
        <taxon>Actinomycetota</taxon>
        <taxon>Actinomycetes</taxon>
        <taxon>Geodermatophilales</taxon>
        <taxon>Geodermatophilaceae</taxon>
        <taxon>Blastococcus</taxon>
    </lineage>
</organism>
<name>A0ABZ1B465_9ACTN</name>
<dbReference type="RefSeq" id="WP_324275938.1">
    <property type="nucleotide sequence ID" value="NZ_CP141261.1"/>
</dbReference>
<evidence type="ECO:0000256" key="2">
    <source>
        <dbReference type="SAM" id="Phobius"/>
    </source>
</evidence>
<accession>A0ABZ1B465</accession>
<evidence type="ECO:0000313" key="4">
    <source>
        <dbReference type="Proteomes" id="UP001324287"/>
    </source>
</evidence>
<proteinExistence type="predicted"/>
<reference evidence="3 4" key="1">
    <citation type="submission" date="2023-12" db="EMBL/GenBank/DDBJ databases">
        <title>Blastococcus brunescens sp. nov., an actonobacterium isolated from sandstone collected in sahara desert.</title>
        <authorList>
            <person name="Gtari M."/>
            <person name="Ghodhbane F."/>
        </authorList>
    </citation>
    <scope>NUCLEOTIDE SEQUENCE [LARGE SCALE GENOMIC DNA]</scope>
    <source>
        <strain evidence="3 4">BMG 8361</strain>
    </source>
</reference>
<keyword evidence="4" id="KW-1185">Reference proteome</keyword>